<dbReference type="Proteomes" id="UP001237448">
    <property type="component" value="Unassembled WGS sequence"/>
</dbReference>
<gene>
    <name evidence="1" type="ORF">J3R73_002037</name>
</gene>
<sequence>MERFEEDFFRSLLDPERAHFLTRDELKDLKRKVDRAYLLASV</sequence>
<evidence type="ECO:0000313" key="2">
    <source>
        <dbReference type="Proteomes" id="UP001237448"/>
    </source>
</evidence>
<reference evidence="1 2" key="1">
    <citation type="submission" date="2023-07" db="EMBL/GenBank/DDBJ databases">
        <title>Genomic Encyclopedia of Type Strains, Phase IV (KMG-IV): sequencing the most valuable type-strain genomes for metagenomic binning, comparative biology and taxonomic classification.</title>
        <authorList>
            <person name="Goeker M."/>
        </authorList>
    </citation>
    <scope>NUCLEOTIDE SEQUENCE [LARGE SCALE GENOMIC DNA]</scope>
    <source>
        <strain evidence="1 2">DSM 5896</strain>
    </source>
</reference>
<name>A0ABU0FCC6_9HYPH</name>
<dbReference type="EMBL" id="JAUSVK010000001">
    <property type="protein sequence ID" value="MDQ0392245.1"/>
    <property type="molecule type" value="Genomic_DNA"/>
</dbReference>
<accession>A0ABU0FCC6</accession>
<evidence type="ECO:0000313" key="1">
    <source>
        <dbReference type="EMBL" id="MDQ0392245.1"/>
    </source>
</evidence>
<organism evidence="1 2">
    <name type="scientific">Labrys monachus</name>
    <dbReference type="NCBI Taxonomy" id="217067"/>
    <lineage>
        <taxon>Bacteria</taxon>
        <taxon>Pseudomonadati</taxon>
        <taxon>Pseudomonadota</taxon>
        <taxon>Alphaproteobacteria</taxon>
        <taxon>Hyphomicrobiales</taxon>
        <taxon>Xanthobacteraceae</taxon>
        <taxon>Labrys</taxon>
    </lineage>
</organism>
<comment type="caution">
    <text evidence="1">The sequence shown here is derived from an EMBL/GenBank/DDBJ whole genome shotgun (WGS) entry which is preliminary data.</text>
</comment>
<proteinExistence type="predicted"/>
<keyword evidence="2" id="KW-1185">Reference proteome</keyword>
<protein>
    <submittedName>
        <fullName evidence="1">Uncharacterized protein</fullName>
    </submittedName>
</protein>